<dbReference type="NCBIfam" id="NF004684">
    <property type="entry name" value="PRK06027.1"/>
    <property type="match status" value="1"/>
</dbReference>
<organism evidence="5 6">
    <name type="scientific">Chloropicon primus</name>
    <dbReference type="NCBI Taxonomy" id="1764295"/>
    <lineage>
        <taxon>Eukaryota</taxon>
        <taxon>Viridiplantae</taxon>
        <taxon>Chlorophyta</taxon>
        <taxon>Chloropicophyceae</taxon>
        <taxon>Chloropicales</taxon>
        <taxon>Chloropicaceae</taxon>
        <taxon>Chloropicon</taxon>
    </lineage>
</organism>
<gene>
    <name evidence="5" type="ORF">A3770_03p21030</name>
</gene>
<accession>A0A5B8MIU3</accession>
<dbReference type="NCBIfam" id="TIGR00655">
    <property type="entry name" value="PurU"/>
    <property type="match status" value="1"/>
</dbReference>
<dbReference type="GO" id="GO:0008864">
    <property type="term" value="F:formyltetrahydrofolate deformylase activity"/>
    <property type="evidence" value="ECO:0007669"/>
    <property type="project" value="InterPro"/>
</dbReference>
<dbReference type="PANTHER" id="PTHR42706:SF1">
    <property type="entry name" value="FORMYLTETRAHYDROFOLATE DEFORMYLASE 2, MITOCHONDRIAL"/>
    <property type="match status" value="1"/>
</dbReference>
<keyword evidence="2" id="KW-0378">Hydrolase</keyword>
<evidence type="ECO:0000256" key="1">
    <source>
        <dbReference type="ARBA" id="ARBA00022563"/>
    </source>
</evidence>
<dbReference type="SUPFAM" id="SSF53328">
    <property type="entry name" value="Formyltransferase"/>
    <property type="match status" value="1"/>
</dbReference>
<keyword evidence="6" id="KW-1185">Reference proteome</keyword>
<evidence type="ECO:0000256" key="2">
    <source>
        <dbReference type="ARBA" id="ARBA00022801"/>
    </source>
</evidence>
<feature type="compositionally biased region" description="Basic and acidic residues" evidence="3">
    <location>
        <begin position="59"/>
        <end position="69"/>
    </location>
</feature>
<dbReference type="GO" id="GO:0006189">
    <property type="term" value="P:'de novo' IMP biosynthetic process"/>
    <property type="evidence" value="ECO:0007669"/>
    <property type="project" value="InterPro"/>
</dbReference>
<dbReference type="Pfam" id="PF00551">
    <property type="entry name" value="Formyl_trans_N"/>
    <property type="match status" value="1"/>
</dbReference>
<feature type="compositionally biased region" description="Basic residues" evidence="3">
    <location>
        <begin position="41"/>
        <end position="53"/>
    </location>
</feature>
<dbReference type="InterPro" id="IPR044074">
    <property type="entry name" value="PurU_ACT"/>
</dbReference>
<name>A0A5B8MIU3_9CHLO</name>
<dbReference type="InterPro" id="IPR036477">
    <property type="entry name" value="Formyl_transf_N_sf"/>
</dbReference>
<dbReference type="PANTHER" id="PTHR42706">
    <property type="entry name" value="FORMYLTETRAHYDROFOLATE DEFORMYLASE"/>
    <property type="match status" value="1"/>
</dbReference>
<dbReference type="Gene3D" id="3.30.70.260">
    <property type="match status" value="1"/>
</dbReference>
<evidence type="ECO:0000313" key="5">
    <source>
        <dbReference type="EMBL" id="QDZ19585.1"/>
    </source>
</evidence>
<keyword evidence="1" id="KW-0554">One-carbon metabolism</keyword>
<dbReference type="OrthoDB" id="4239773at2759"/>
<dbReference type="CDD" id="cd08648">
    <property type="entry name" value="FMT_core_Formyl-FH4-Hydrolase_C"/>
    <property type="match status" value="1"/>
</dbReference>
<dbReference type="Gene3D" id="3.40.50.170">
    <property type="entry name" value="Formyl transferase, N-terminal domain"/>
    <property type="match status" value="1"/>
</dbReference>
<dbReference type="InterPro" id="IPR041729">
    <property type="entry name" value="Formyl-FH4-Hydrolase_C"/>
</dbReference>
<dbReference type="STRING" id="1764295.A0A5B8MIU3"/>
<dbReference type="InterPro" id="IPR002376">
    <property type="entry name" value="Formyl_transf_N"/>
</dbReference>
<evidence type="ECO:0000256" key="3">
    <source>
        <dbReference type="SAM" id="MobiDB-lite"/>
    </source>
</evidence>
<dbReference type="InterPro" id="IPR004810">
    <property type="entry name" value="PurU"/>
</dbReference>
<dbReference type="EMBL" id="CP031036">
    <property type="protein sequence ID" value="QDZ19585.1"/>
    <property type="molecule type" value="Genomic_DNA"/>
</dbReference>
<dbReference type="CDD" id="cd04875">
    <property type="entry name" value="ACT_F4HF-DF"/>
    <property type="match status" value="1"/>
</dbReference>
<dbReference type="SUPFAM" id="SSF55021">
    <property type="entry name" value="ACT-like"/>
    <property type="match status" value="1"/>
</dbReference>
<dbReference type="GO" id="GO:0006730">
    <property type="term" value="P:one-carbon metabolic process"/>
    <property type="evidence" value="ECO:0007669"/>
    <property type="project" value="UniProtKB-KW"/>
</dbReference>
<evidence type="ECO:0000313" key="6">
    <source>
        <dbReference type="Proteomes" id="UP000316726"/>
    </source>
</evidence>
<dbReference type="HAMAP" id="MF_01927">
    <property type="entry name" value="PurU"/>
    <property type="match status" value="1"/>
</dbReference>
<dbReference type="PRINTS" id="PR01575">
    <property type="entry name" value="FFH4HYDRLASE"/>
</dbReference>
<dbReference type="InterPro" id="IPR045865">
    <property type="entry name" value="ACT-like_dom_sf"/>
</dbReference>
<protein>
    <submittedName>
        <fullName evidence="5">Formyltetrahydrofolate deformylase</fullName>
    </submittedName>
</protein>
<feature type="region of interest" description="Disordered" evidence="3">
    <location>
        <begin position="1"/>
        <end position="69"/>
    </location>
</feature>
<evidence type="ECO:0000259" key="4">
    <source>
        <dbReference type="Pfam" id="PF00551"/>
    </source>
</evidence>
<sequence length="379" mass="42791">MWMKKKMMSKCSPAGAGASASRDGVPPSSESMGSPQGGSRRSLRRRASPRRRQAGYVASRDKASYDSRQRHKVEVDLKKVPMEATLLIDCPDAKGVVAASASMLYGQGCNIIETDQHSCPDAGLFFQRLHFDYSDCYLGNSEAALVGLEAAIESVADRFDMKWSLSFSNKPKRMAVLVSKFDHCLYDILLRKNSKELECEIPLIISNHDDLRHVGEQFGIPFYHLPMRKDPSATPDQKMGFKLEQEAEIERLLEEYDIDVVVLARYMQVLSDDFCRRHESHTINIHHSFLPAFEGGYPYHRAYDRGVKIIGATAHYITADLDAGPIIDQDVIRISHRDSVGDMIQKGRNLERSVLSRALSWHLEDRVLIHNNKTVVFGY</sequence>
<feature type="domain" description="Formyl transferase N-terminal" evidence="4">
    <location>
        <begin position="172"/>
        <end position="359"/>
    </location>
</feature>
<dbReference type="AlphaFoldDB" id="A0A5B8MIU3"/>
<dbReference type="Proteomes" id="UP000316726">
    <property type="component" value="Chromosome 3"/>
</dbReference>
<reference evidence="5 6" key="1">
    <citation type="submission" date="2018-07" db="EMBL/GenBank/DDBJ databases">
        <title>The complete nuclear genome of the prasinophyte Chloropicon primus (CCMP1205).</title>
        <authorList>
            <person name="Pombert J.-F."/>
            <person name="Otis C."/>
            <person name="Turmel M."/>
            <person name="Lemieux C."/>
        </authorList>
    </citation>
    <scope>NUCLEOTIDE SEQUENCE [LARGE SCALE GENOMIC DNA]</scope>
    <source>
        <strain evidence="5 6">CCMP1205</strain>
    </source>
</reference>
<proteinExistence type="inferred from homology"/>